<evidence type="ECO:0000313" key="2">
    <source>
        <dbReference type="EMBL" id="MBD7941822.1"/>
    </source>
</evidence>
<protein>
    <submittedName>
        <fullName evidence="2">DUF799 family lipoprotein</fullName>
    </submittedName>
</protein>
<keyword evidence="1" id="KW-0732">Signal</keyword>
<gene>
    <name evidence="2" type="ORF">H9656_10535</name>
</gene>
<dbReference type="Proteomes" id="UP000638918">
    <property type="component" value="Unassembled WGS sequence"/>
</dbReference>
<dbReference type="Pfam" id="PF05643">
    <property type="entry name" value="GNA1162-like"/>
    <property type="match status" value="1"/>
</dbReference>
<evidence type="ECO:0000313" key="3">
    <source>
        <dbReference type="Proteomes" id="UP000638918"/>
    </source>
</evidence>
<keyword evidence="3" id="KW-1185">Reference proteome</keyword>
<feature type="signal peptide" evidence="1">
    <location>
        <begin position="1"/>
        <end position="22"/>
    </location>
</feature>
<feature type="chain" id="PRO_5045991849" evidence="1">
    <location>
        <begin position="23"/>
        <end position="226"/>
    </location>
</feature>
<organism evidence="2 3">
    <name type="scientific">Brevundimonas guildfordensis</name>
    <dbReference type="NCBI Taxonomy" id="2762241"/>
    <lineage>
        <taxon>Bacteria</taxon>
        <taxon>Pseudomonadati</taxon>
        <taxon>Pseudomonadota</taxon>
        <taxon>Alphaproteobacteria</taxon>
        <taxon>Caulobacterales</taxon>
        <taxon>Caulobacteraceae</taxon>
        <taxon>Brevundimonas</taxon>
    </lineage>
</organism>
<dbReference type="RefSeq" id="WP_191744203.1">
    <property type="nucleotide sequence ID" value="NZ_JACSQU010000002.1"/>
</dbReference>
<comment type="caution">
    <text evidence="2">The sequence shown here is derived from an EMBL/GenBank/DDBJ whole genome shotgun (WGS) entry which is preliminary data.</text>
</comment>
<sequence>MIVRKLLAVAALAGAALLAACATGPTPKSYAALRAENPRSVMVVPALNSTVNVDAADYFVSTISRPVAERGYYVFPAHMVKGVLEDEGLSDAGLVHQADASRFGTLFGCDTVLFVEIQKWESQYVVISTSTNVAFEYTLKSCRTGQVLWSDHQEMTYSPQASSSGNLLADLLVQAVVSALEKAKPNYMPLTQQANLIATHALGQGLPAGPYLPAQHQQDRKSFPDE</sequence>
<name>A0ABR8R208_9CAUL</name>
<evidence type="ECO:0000256" key="1">
    <source>
        <dbReference type="SAM" id="SignalP"/>
    </source>
</evidence>
<accession>A0ABR8R208</accession>
<dbReference type="Gene3D" id="3.40.50.10610">
    <property type="entry name" value="ABC-type transport auxiliary lipoprotein component"/>
    <property type="match status" value="1"/>
</dbReference>
<dbReference type="InterPro" id="IPR008517">
    <property type="entry name" value="GNA1162-like"/>
</dbReference>
<keyword evidence="2" id="KW-0449">Lipoprotein</keyword>
<dbReference type="PROSITE" id="PS51257">
    <property type="entry name" value="PROKAR_LIPOPROTEIN"/>
    <property type="match status" value="1"/>
</dbReference>
<proteinExistence type="predicted"/>
<reference evidence="2 3" key="1">
    <citation type="submission" date="2020-08" db="EMBL/GenBank/DDBJ databases">
        <title>A Genomic Blueprint of the Chicken Gut Microbiome.</title>
        <authorList>
            <person name="Gilroy R."/>
            <person name="Ravi A."/>
            <person name="Getino M."/>
            <person name="Pursley I."/>
            <person name="Horton D.L."/>
            <person name="Alikhan N.-F."/>
            <person name="Baker D."/>
            <person name="Gharbi K."/>
            <person name="Hall N."/>
            <person name="Watson M."/>
            <person name="Adriaenssens E.M."/>
            <person name="Foster-Nyarko E."/>
            <person name="Jarju S."/>
            <person name="Secka A."/>
            <person name="Antonio M."/>
            <person name="Oren A."/>
            <person name="Chaudhuri R."/>
            <person name="La Ragione R.M."/>
            <person name="Hildebrand F."/>
            <person name="Pallen M.J."/>
        </authorList>
    </citation>
    <scope>NUCLEOTIDE SEQUENCE [LARGE SCALE GENOMIC DNA]</scope>
    <source>
        <strain evidence="2 3">Sa3CVA3</strain>
    </source>
</reference>
<dbReference type="EMBL" id="JACSQU010000002">
    <property type="protein sequence ID" value="MBD7941822.1"/>
    <property type="molecule type" value="Genomic_DNA"/>
</dbReference>